<sequence length="141" mass="14624">MSRVSAQATASVKKPLAQVWAALADHEGMSGWGPGTKVSVTAATEGDPNGVGAVRRIKVGPGPAIVEEITEFSPNQKLGYRALGGVPFKDYQGLVALAATADGTEIVWTLSAADRLRGVEGVALKVVVTVLLTLLTRSLSR</sequence>
<dbReference type="eggNOG" id="COG1022">
    <property type="taxonomic scope" value="Bacteria"/>
</dbReference>
<comment type="caution">
    <text evidence="1">The sequence shown here is derived from an EMBL/GenBank/DDBJ whole genome shotgun (WGS) entry which is preliminary data.</text>
</comment>
<gene>
    <name evidence="1" type="ORF">GOEFS_095_00310</name>
</gene>
<dbReference type="EMBL" id="BAEH01000095">
    <property type="protein sequence ID" value="GAB19796.1"/>
    <property type="molecule type" value="Genomic_DNA"/>
</dbReference>
<evidence type="ECO:0000313" key="2">
    <source>
        <dbReference type="Proteomes" id="UP000035034"/>
    </source>
</evidence>
<evidence type="ECO:0008006" key="3">
    <source>
        <dbReference type="Google" id="ProtNLM"/>
    </source>
</evidence>
<name>H0R3Z5_9ACTN</name>
<dbReference type="Pfam" id="PF10604">
    <property type="entry name" value="Polyketide_cyc2"/>
    <property type="match status" value="1"/>
</dbReference>
<dbReference type="CDD" id="cd07821">
    <property type="entry name" value="PYR_PYL_RCAR_like"/>
    <property type="match status" value="1"/>
</dbReference>
<dbReference type="RefSeq" id="WP_007319131.1">
    <property type="nucleotide sequence ID" value="NZ_BAEH01000095.1"/>
</dbReference>
<proteinExistence type="predicted"/>
<evidence type="ECO:0000313" key="1">
    <source>
        <dbReference type="EMBL" id="GAB19796.1"/>
    </source>
</evidence>
<keyword evidence="2" id="KW-1185">Reference proteome</keyword>
<dbReference type="InterPro" id="IPR023393">
    <property type="entry name" value="START-like_dom_sf"/>
</dbReference>
<reference evidence="1 2" key="1">
    <citation type="submission" date="2011-12" db="EMBL/GenBank/DDBJ databases">
        <title>Whole genome shotgun sequence of Gordonia effusa NBRC 100432.</title>
        <authorList>
            <person name="Yoshida I."/>
            <person name="Takarada H."/>
            <person name="Hosoyama A."/>
            <person name="Tsuchikane K."/>
            <person name="Katsumata H."/>
            <person name="Yamazaki S."/>
            <person name="Fujita N."/>
        </authorList>
    </citation>
    <scope>NUCLEOTIDE SEQUENCE [LARGE SCALE GENOMIC DNA]</scope>
    <source>
        <strain evidence="1 2">NBRC 100432</strain>
    </source>
</reference>
<dbReference type="SUPFAM" id="SSF55961">
    <property type="entry name" value="Bet v1-like"/>
    <property type="match status" value="1"/>
</dbReference>
<dbReference type="Gene3D" id="3.30.530.20">
    <property type="match status" value="1"/>
</dbReference>
<accession>H0R3Z5</accession>
<dbReference type="STRING" id="1077974.GOEFS_095_00310"/>
<dbReference type="InterPro" id="IPR019587">
    <property type="entry name" value="Polyketide_cyclase/dehydratase"/>
</dbReference>
<organism evidence="1 2">
    <name type="scientific">Gordonia effusa NBRC 100432</name>
    <dbReference type="NCBI Taxonomy" id="1077974"/>
    <lineage>
        <taxon>Bacteria</taxon>
        <taxon>Bacillati</taxon>
        <taxon>Actinomycetota</taxon>
        <taxon>Actinomycetes</taxon>
        <taxon>Mycobacteriales</taxon>
        <taxon>Gordoniaceae</taxon>
        <taxon>Gordonia</taxon>
    </lineage>
</organism>
<dbReference type="Proteomes" id="UP000035034">
    <property type="component" value="Unassembled WGS sequence"/>
</dbReference>
<dbReference type="AlphaFoldDB" id="H0R3Z5"/>
<dbReference type="OrthoDB" id="191189at2"/>
<protein>
    <recommendedName>
        <fullName evidence="3">SRPBCC family protein</fullName>
    </recommendedName>
</protein>